<protein>
    <submittedName>
        <fullName evidence="1">Uncharacterized protein</fullName>
    </submittedName>
</protein>
<dbReference type="AlphaFoldDB" id="A0A0E9QUM0"/>
<name>A0A0E9QUM0_ANGAN</name>
<evidence type="ECO:0000313" key="1">
    <source>
        <dbReference type="EMBL" id="JAH20666.1"/>
    </source>
</evidence>
<proteinExistence type="predicted"/>
<reference evidence="1" key="2">
    <citation type="journal article" date="2015" name="Fish Shellfish Immunol.">
        <title>Early steps in the European eel (Anguilla anguilla)-Vibrio vulnificus interaction in the gills: Role of the RtxA13 toxin.</title>
        <authorList>
            <person name="Callol A."/>
            <person name="Pajuelo D."/>
            <person name="Ebbesson L."/>
            <person name="Teles M."/>
            <person name="MacKenzie S."/>
            <person name="Amaro C."/>
        </authorList>
    </citation>
    <scope>NUCLEOTIDE SEQUENCE</scope>
</reference>
<dbReference type="EMBL" id="GBXM01087911">
    <property type="protein sequence ID" value="JAH20666.1"/>
    <property type="molecule type" value="Transcribed_RNA"/>
</dbReference>
<organism evidence="1">
    <name type="scientific">Anguilla anguilla</name>
    <name type="common">European freshwater eel</name>
    <name type="synonym">Muraena anguilla</name>
    <dbReference type="NCBI Taxonomy" id="7936"/>
    <lineage>
        <taxon>Eukaryota</taxon>
        <taxon>Metazoa</taxon>
        <taxon>Chordata</taxon>
        <taxon>Craniata</taxon>
        <taxon>Vertebrata</taxon>
        <taxon>Euteleostomi</taxon>
        <taxon>Actinopterygii</taxon>
        <taxon>Neopterygii</taxon>
        <taxon>Teleostei</taxon>
        <taxon>Anguilliformes</taxon>
        <taxon>Anguillidae</taxon>
        <taxon>Anguilla</taxon>
    </lineage>
</organism>
<reference evidence="1" key="1">
    <citation type="submission" date="2014-11" db="EMBL/GenBank/DDBJ databases">
        <authorList>
            <person name="Amaro Gonzalez C."/>
        </authorList>
    </citation>
    <scope>NUCLEOTIDE SEQUENCE</scope>
</reference>
<sequence length="67" mass="7630">MHTVPLFNSMVLHIRTVRTWLGLEGGPLCANISIHTIERGFTCFFTSQYTHDLLMLLQTNTAHTTKL</sequence>
<accession>A0A0E9QUM0</accession>